<dbReference type="GO" id="GO:0160237">
    <property type="term" value="F:D-Ala-D-Ala dipeptidase activity"/>
    <property type="evidence" value="ECO:0007669"/>
    <property type="project" value="UniProtKB-EC"/>
</dbReference>
<dbReference type="EC" id="3.4.13.22" evidence="9"/>
<dbReference type="PANTHER" id="PTHR43126:SF1">
    <property type="entry name" value="D-ALANYL-D-ALANINE DIPEPTIDASE"/>
    <property type="match status" value="1"/>
</dbReference>
<dbReference type="GO" id="GO:0071555">
    <property type="term" value="P:cell wall organization"/>
    <property type="evidence" value="ECO:0007669"/>
    <property type="project" value="UniProtKB-KW"/>
</dbReference>
<feature type="active site" description="Proton donor/acceptor" evidence="9">
    <location>
        <position position="221"/>
    </location>
</feature>
<dbReference type="OrthoDB" id="9801430at2"/>
<dbReference type="PANTHER" id="PTHR43126">
    <property type="entry name" value="D-ALANYL-D-ALANINE DIPEPTIDASE"/>
    <property type="match status" value="1"/>
</dbReference>
<keyword evidence="7 9" id="KW-0482">Metalloprotease</keyword>
<gene>
    <name evidence="11" type="ORF">IQ13_1994</name>
</gene>
<dbReference type="GO" id="GO:0008237">
    <property type="term" value="F:metallopeptidase activity"/>
    <property type="evidence" value="ECO:0007669"/>
    <property type="project" value="UniProtKB-KW"/>
</dbReference>
<dbReference type="CDD" id="cd14840">
    <property type="entry name" value="D-Ala-D-Ala_dipeptidase_Aad"/>
    <property type="match status" value="1"/>
</dbReference>
<sequence length="248" mass="28743">MVVFQIIKITKRLHIAIGLICFFLSSTTKAEAQTTVTSSYGVRYIASEKSYKHTLKKDNHKQMVELKTKMPGLVYDLRYATVNNFVKLPLYPVTTTYTFLRLPAANALQQVQEELKQKGYGLKIFDAYRPYSVTVKFWELIKDERYVANPSKGSGHNRGLAVDLTIIDLKTGIELNMGTDFDNFSDTAHHSFTQLNTTVLQNRKLLKDIMLKHGFSALETEWWHYYWPNDRNYEVLDLDFKKLKKLAN</sequence>
<comment type="caution">
    <text evidence="11">The sequence shown here is derived from an EMBL/GenBank/DDBJ whole genome shotgun (WGS) entry which is preliminary data.</text>
</comment>
<feature type="binding site" evidence="9">
    <location>
        <position position="156"/>
    </location>
    <ligand>
        <name>Zn(2+)</name>
        <dbReference type="ChEBI" id="CHEBI:29105"/>
        <note>catalytic</note>
    </ligand>
</feature>
<evidence type="ECO:0000256" key="5">
    <source>
        <dbReference type="ARBA" id="ARBA00022833"/>
    </source>
</evidence>
<proteinExistence type="inferred from homology"/>
<dbReference type="InterPro" id="IPR000755">
    <property type="entry name" value="A_A_dipeptidase"/>
</dbReference>
<evidence type="ECO:0000313" key="12">
    <source>
        <dbReference type="Proteomes" id="UP000316167"/>
    </source>
</evidence>
<name>A0A562SRJ4_9BACT</name>
<evidence type="ECO:0000256" key="3">
    <source>
        <dbReference type="ARBA" id="ARBA00022723"/>
    </source>
</evidence>
<keyword evidence="12" id="KW-1185">Reference proteome</keyword>
<dbReference type="EMBL" id="VLLE01000003">
    <property type="protein sequence ID" value="TWI83875.1"/>
    <property type="molecule type" value="Genomic_DNA"/>
</dbReference>
<feature type="binding site" evidence="9">
    <location>
        <position position="163"/>
    </location>
    <ligand>
        <name>Zn(2+)</name>
        <dbReference type="ChEBI" id="CHEBI:29105"/>
        <note>catalytic</note>
    </ligand>
</feature>
<protein>
    <recommendedName>
        <fullName evidence="9">D-alanyl-D-alanine dipeptidase</fullName>
        <shortName evidence="9">D-Ala-D-Ala dipeptidase</shortName>
        <ecNumber evidence="9">3.4.13.22</ecNumber>
    </recommendedName>
</protein>
<evidence type="ECO:0000256" key="1">
    <source>
        <dbReference type="ARBA" id="ARBA00001362"/>
    </source>
</evidence>
<evidence type="ECO:0000256" key="10">
    <source>
        <dbReference type="SAM" id="SignalP"/>
    </source>
</evidence>
<dbReference type="InterPro" id="IPR009045">
    <property type="entry name" value="Zn_M74/Hedgehog-like"/>
</dbReference>
<dbReference type="Gene3D" id="3.30.1380.10">
    <property type="match status" value="1"/>
</dbReference>
<dbReference type="HAMAP" id="MF_01924">
    <property type="entry name" value="A_A_dipeptidase"/>
    <property type="match status" value="1"/>
</dbReference>
<keyword evidence="3 9" id="KW-0479">Metal-binding</keyword>
<keyword evidence="4 9" id="KW-0378">Hydrolase</keyword>
<evidence type="ECO:0000256" key="9">
    <source>
        <dbReference type="HAMAP-Rule" id="MF_01924"/>
    </source>
</evidence>
<comment type="cofactor">
    <cofactor evidence="9">
        <name>Zn(2+)</name>
        <dbReference type="ChEBI" id="CHEBI:29105"/>
    </cofactor>
    <text evidence="9">Binds 1 zinc ion per subunit.</text>
</comment>
<comment type="similarity">
    <text evidence="9">Belongs to the peptidase M15D family.</text>
</comment>
<accession>A0A562SRJ4</accession>
<evidence type="ECO:0000256" key="6">
    <source>
        <dbReference type="ARBA" id="ARBA00022997"/>
    </source>
</evidence>
<keyword evidence="5 9" id="KW-0862">Zinc</keyword>
<keyword evidence="6 9" id="KW-0224">Dipeptidase</keyword>
<feature type="binding site" evidence="9">
    <location>
        <position position="224"/>
    </location>
    <ligand>
        <name>Zn(2+)</name>
        <dbReference type="ChEBI" id="CHEBI:29105"/>
        <note>catalytic</note>
    </ligand>
</feature>
<evidence type="ECO:0000256" key="4">
    <source>
        <dbReference type="ARBA" id="ARBA00022801"/>
    </source>
</evidence>
<feature type="chain" id="PRO_5021800648" description="D-alanyl-D-alanine dipeptidase" evidence="10">
    <location>
        <begin position="31"/>
        <end position="248"/>
    </location>
</feature>
<dbReference type="Pfam" id="PF01427">
    <property type="entry name" value="Peptidase_M15"/>
    <property type="match status" value="1"/>
</dbReference>
<dbReference type="AlphaFoldDB" id="A0A562SRJ4"/>
<evidence type="ECO:0000256" key="7">
    <source>
        <dbReference type="ARBA" id="ARBA00023049"/>
    </source>
</evidence>
<reference evidence="11 12" key="1">
    <citation type="journal article" date="2015" name="Stand. Genomic Sci.">
        <title>Genomic Encyclopedia of Bacterial and Archaeal Type Strains, Phase III: the genomes of soil and plant-associated and newly described type strains.</title>
        <authorList>
            <person name="Whitman W.B."/>
            <person name="Woyke T."/>
            <person name="Klenk H.P."/>
            <person name="Zhou Y."/>
            <person name="Lilburn T.G."/>
            <person name="Beck B.J."/>
            <person name="De Vos P."/>
            <person name="Vandamme P."/>
            <person name="Eisen J.A."/>
            <person name="Garrity G."/>
            <person name="Hugenholtz P."/>
            <person name="Kyrpides N.C."/>
        </authorList>
    </citation>
    <scope>NUCLEOTIDE SEQUENCE [LARGE SCALE GENOMIC DNA]</scope>
    <source>
        <strain evidence="11 12">CGMCC 1.7271</strain>
    </source>
</reference>
<keyword evidence="8" id="KW-0961">Cell wall biogenesis/degradation</keyword>
<dbReference type="SUPFAM" id="SSF55166">
    <property type="entry name" value="Hedgehog/DD-peptidase"/>
    <property type="match status" value="1"/>
</dbReference>
<evidence type="ECO:0000256" key="2">
    <source>
        <dbReference type="ARBA" id="ARBA00022670"/>
    </source>
</evidence>
<feature type="site" description="Transition state stabilizer" evidence="9">
    <location>
        <position position="129"/>
    </location>
</feature>
<feature type="signal peptide" evidence="10">
    <location>
        <begin position="1"/>
        <end position="30"/>
    </location>
</feature>
<comment type="catalytic activity">
    <reaction evidence="1 9">
        <text>D-alanyl-D-alanine + H2O = 2 D-alanine</text>
        <dbReference type="Rhea" id="RHEA:20661"/>
        <dbReference type="ChEBI" id="CHEBI:15377"/>
        <dbReference type="ChEBI" id="CHEBI:57416"/>
        <dbReference type="ChEBI" id="CHEBI:57822"/>
        <dbReference type="EC" id="3.4.13.22"/>
    </reaction>
</comment>
<dbReference type="Proteomes" id="UP000316167">
    <property type="component" value="Unassembled WGS sequence"/>
</dbReference>
<evidence type="ECO:0000256" key="8">
    <source>
        <dbReference type="ARBA" id="ARBA00023316"/>
    </source>
</evidence>
<keyword evidence="10" id="KW-0732">Signal</keyword>
<evidence type="ECO:0000313" key="11">
    <source>
        <dbReference type="EMBL" id="TWI83875.1"/>
    </source>
</evidence>
<keyword evidence="2 9" id="KW-0645">Protease</keyword>
<comment type="function">
    <text evidence="9">Catalyzes hydrolysis of the D-alanyl-D-alanine dipeptide.</text>
</comment>
<dbReference type="GO" id="GO:0006508">
    <property type="term" value="P:proteolysis"/>
    <property type="evidence" value="ECO:0007669"/>
    <property type="project" value="UniProtKB-KW"/>
</dbReference>
<dbReference type="GO" id="GO:0008270">
    <property type="term" value="F:zinc ion binding"/>
    <property type="evidence" value="ECO:0007669"/>
    <property type="project" value="UniProtKB-UniRule"/>
</dbReference>
<organism evidence="11 12">
    <name type="scientific">Lacibacter cauensis</name>
    <dbReference type="NCBI Taxonomy" id="510947"/>
    <lineage>
        <taxon>Bacteria</taxon>
        <taxon>Pseudomonadati</taxon>
        <taxon>Bacteroidota</taxon>
        <taxon>Chitinophagia</taxon>
        <taxon>Chitinophagales</taxon>
        <taxon>Chitinophagaceae</taxon>
        <taxon>Lacibacter</taxon>
    </lineage>
</organism>